<dbReference type="EMBL" id="BTGU01001419">
    <property type="protein sequence ID" value="GMN22867.1"/>
    <property type="molecule type" value="Genomic_DNA"/>
</dbReference>
<comment type="caution">
    <text evidence="1">The sequence shown here is derived from an EMBL/GenBank/DDBJ whole genome shotgun (WGS) entry which is preliminary data.</text>
</comment>
<keyword evidence="2" id="KW-1185">Reference proteome</keyword>
<organism evidence="1 2">
    <name type="scientific">Ficus carica</name>
    <name type="common">Common fig</name>
    <dbReference type="NCBI Taxonomy" id="3494"/>
    <lineage>
        <taxon>Eukaryota</taxon>
        <taxon>Viridiplantae</taxon>
        <taxon>Streptophyta</taxon>
        <taxon>Embryophyta</taxon>
        <taxon>Tracheophyta</taxon>
        <taxon>Spermatophyta</taxon>
        <taxon>Magnoliopsida</taxon>
        <taxon>eudicotyledons</taxon>
        <taxon>Gunneridae</taxon>
        <taxon>Pentapetalae</taxon>
        <taxon>rosids</taxon>
        <taxon>fabids</taxon>
        <taxon>Rosales</taxon>
        <taxon>Moraceae</taxon>
        <taxon>Ficeae</taxon>
        <taxon>Ficus</taxon>
    </lineage>
</organism>
<evidence type="ECO:0000313" key="1">
    <source>
        <dbReference type="EMBL" id="GMN22867.1"/>
    </source>
</evidence>
<reference evidence="1" key="1">
    <citation type="submission" date="2023-07" db="EMBL/GenBank/DDBJ databases">
        <title>draft genome sequence of fig (Ficus carica).</title>
        <authorList>
            <person name="Takahashi T."/>
            <person name="Nishimura K."/>
        </authorList>
    </citation>
    <scope>NUCLEOTIDE SEQUENCE</scope>
</reference>
<gene>
    <name evidence="1" type="ORF">TIFTF001_040354</name>
</gene>
<proteinExistence type="predicted"/>
<protein>
    <submittedName>
        <fullName evidence="1">Uncharacterized protein</fullName>
    </submittedName>
</protein>
<name>A0AA87YTV1_FICCA</name>
<sequence>MGGDRSLGRDFDFGPAKIATVEDLSLAQSTLPKLWQPC</sequence>
<dbReference type="Proteomes" id="UP001187192">
    <property type="component" value="Unassembled WGS sequence"/>
</dbReference>
<accession>A0AA87YTV1</accession>
<dbReference type="Gramene" id="FCD_00022151-RA">
    <property type="protein sequence ID" value="FCD_00022151-RA:cds"/>
    <property type="gene ID" value="FCD_00022151"/>
</dbReference>
<dbReference type="AlphaFoldDB" id="A0AA87YTV1"/>
<evidence type="ECO:0000313" key="2">
    <source>
        <dbReference type="Proteomes" id="UP001187192"/>
    </source>
</evidence>